<dbReference type="Proteomes" id="UP001157502">
    <property type="component" value="Chromosome 12"/>
</dbReference>
<accession>A0ACC2GKG3</accession>
<gene>
    <name evidence="1" type="ORF">DPEC_G00154740</name>
</gene>
<comment type="caution">
    <text evidence="1">The sequence shown here is derived from an EMBL/GenBank/DDBJ whole genome shotgun (WGS) entry which is preliminary data.</text>
</comment>
<protein>
    <submittedName>
        <fullName evidence="1">Uncharacterized protein</fullName>
    </submittedName>
</protein>
<evidence type="ECO:0000313" key="1">
    <source>
        <dbReference type="EMBL" id="KAJ8004047.1"/>
    </source>
</evidence>
<evidence type="ECO:0000313" key="2">
    <source>
        <dbReference type="Proteomes" id="UP001157502"/>
    </source>
</evidence>
<organism evidence="1 2">
    <name type="scientific">Dallia pectoralis</name>
    <name type="common">Alaska blackfish</name>
    <dbReference type="NCBI Taxonomy" id="75939"/>
    <lineage>
        <taxon>Eukaryota</taxon>
        <taxon>Metazoa</taxon>
        <taxon>Chordata</taxon>
        <taxon>Craniata</taxon>
        <taxon>Vertebrata</taxon>
        <taxon>Euteleostomi</taxon>
        <taxon>Actinopterygii</taxon>
        <taxon>Neopterygii</taxon>
        <taxon>Teleostei</taxon>
        <taxon>Protacanthopterygii</taxon>
        <taxon>Esociformes</taxon>
        <taxon>Umbridae</taxon>
        <taxon>Dallia</taxon>
    </lineage>
</organism>
<reference evidence="1" key="1">
    <citation type="submission" date="2021-05" db="EMBL/GenBank/DDBJ databases">
        <authorList>
            <person name="Pan Q."/>
            <person name="Jouanno E."/>
            <person name="Zahm M."/>
            <person name="Klopp C."/>
            <person name="Cabau C."/>
            <person name="Louis A."/>
            <person name="Berthelot C."/>
            <person name="Parey E."/>
            <person name="Roest Crollius H."/>
            <person name="Montfort J."/>
            <person name="Robinson-Rechavi M."/>
            <person name="Bouchez O."/>
            <person name="Lampietro C."/>
            <person name="Lopez Roques C."/>
            <person name="Donnadieu C."/>
            <person name="Postlethwait J."/>
            <person name="Bobe J."/>
            <person name="Dillon D."/>
            <person name="Chandos A."/>
            <person name="von Hippel F."/>
            <person name="Guiguen Y."/>
        </authorList>
    </citation>
    <scope>NUCLEOTIDE SEQUENCE</scope>
    <source>
        <strain evidence="1">YG-Jan2019</strain>
    </source>
</reference>
<keyword evidence="2" id="KW-1185">Reference proteome</keyword>
<sequence>MVMELWKRWWILPLFLLSSIIQVRSYGQVFRPPAHASAVFLRPKRANMFLLEEILPGNLERECFEEVCNYEEAREYYEDTPKTNNFWTVHVDGDQCKPNPCLHGSSCKDGIGGYTCNCTEMFHGLNCELDISQCPINGSMSCDHICIPKFLSYKCSCTAGYTLHSNKRSCVPSVKHPCGRLQPTKQKGSADHVCPNHQCPWQVVFSDRAGTELCSGVVLGPRSVLTSASCLYEENKLHIMQTGSLNISIPVSSQIHIHNRHKRGSLDDDLALVRLNETLPFGPTVLPLCRPTKDFSENVLMIPERQGLTQGPEILQGKHREPPALSYLHTEDCRNQVNFTLTNKMFCMELFCGTGLSKFSKMFRLSLGTPVATVVGNTAFLTGLLLTPTTSHDCKQTLVFTKLSRYLPWIQQHLDMAEKERDVRMTEHIVEYPNLP</sequence>
<proteinExistence type="predicted"/>
<name>A0ACC2GKG3_DALPE</name>
<dbReference type="EMBL" id="CM055739">
    <property type="protein sequence ID" value="KAJ8004047.1"/>
    <property type="molecule type" value="Genomic_DNA"/>
</dbReference>